<dbReference type="PANTHER" id="PTHR43692:SF1">
    <property type="entry name" value="UDP-N-ACETYLMURAMOYLALANINE--D-GLUTAMATE LIGASE"/>
    <property type="match status" value="1"/>
</dbReference>
<dbReference type="GO" id="GO:0004326">
    <property type="term" value="F:tetrahydrofolylpolyglutamate synthase activity"/>
    <property type="evidence" value="ECO:0007669"/>
    <property type="project" value="InterPro"/>
</dbReference>
<evidence type="ECO:0000256" key="1">
    <source>
        <dbReference type="ARBA" id="ARBA00002734"/>
    </source>
</evidence>
<dbReference type="Gene3D" id="3.90.190.20">
    <property type="entry name" value="Mur ligase, C-terminal domain"/>
    <property type="match status" value="1"/>
</dbReference>
<keyword evidence="7 19" id="KW-0963">Cytoplasm</keyword>
<dbReference type="RefSeq" id="WP_249242256.1">
    <property type="nucleotide sequence ID" value="NZ_CP096649.1"/>
</dbReference>
<dbReference type="GO" id="GO:0071555">
    <property type="term" value="P:cell wall organization"/>
    <property type="evidence" value="ECO:0007669"/>
    <property type="project" value="UniProtKB-KW"/>
</dbReference>
<evidence type="ECO:0000256" key="12">
    <source>
        <dbReference type="ARBA" id="ARBA00022960"/>
    </source>
</evidence>
<keyword evidence="9 19" id="KW-0132">Cell division</keyword>
<protein>
    <recommendedName>
        <fullName evidence="6 19">UDP-N-acetylmuramoylalanine--D-glutamate ligase</fullName>
        <ecNumber evidence="5 19">6.3.2.9</ecNumber>
    </recommendedName>
    <alternativeName>
        <fullName evidence="17 19">D-glutamic acid-adding enzyme</fullName>
    </alternativeName>
    <alternativeName>
        <fullName evidence="16 19">UDP-N-acetylmuramoyl-L-alanyl-D-glutamate synthetase</fullName>
    </alternativeName>
</protein>
<gene>
    <name evidence="19 23" type="primary">murD</name>
    <name evidence="23" type="ORF">M1R53_05345</name>
</gene>
<feature type="binding site" evidence="19">
    <location>
        <begin position="113"/>
        <end position="119"/>
    </location>
    <ligand>
        <name>ATP</name>
        <dbReference type="ChEBI" id="CHEBI:30616"/>
    </ligand>
</feature>
<dbReference type="GO" id="GO:0005737">
    <property type="term" value="C:cytoplasm"/>
    <property type="evidence" value="ECO:0007669"/>
    <property type="project" value="UniProtKB-SubCell"/>
</dbReference>
<dbReference type="PANTHER" id="PTHR43692">
    <property type="entry name" value="UDP-N-ACETYLMURAMOYLALANINE--D-GLUTAMATE LIGASE"/>
    <property type="match status" value="1"/>
</dbReference>
<dbReference type="GO" id="GO:0009252">
    <property type="term" value="P:peptidoglycan biosynthetic process"/>
    <property type="evidence" value="ECO:0007669"/>
    <property type="project" value="UniProtKB-UniRule"/>
</dbReference>
<dbReference type="InterPro" id="IPR004101">
    <property type="entry name" value="Mur_ligase_C"/>
</dbReference>
<name>A0A9E7DIY1_9FIRM</name>
<evidence type="ECO:0000259" key="21">
    <source>
        <dbReference type="Pfam" id="PF02875"/>
    </source>
</evidence>
<keyword evidence="24" id="KW-1185">Reference proteome</keyword>
<keyword evidence="10 19" id="KW-0547">Nucleotide-binding</keyword>
<evidence type="ECO:0000256" key="19">
    <source>
        <dbReference type="HAMAP-Rule" id="MF_00639"/>
    </source>
</evidence>
<dbReference type="Gene3D" id="3.40.50.720">
    <property type="entry name" value="NAD(P)-binding Rossmann-like Domain"/>
    <property type="match status" value="1"/>
</dbReference>
<feature type="domain" description="Mur ligase central" evidence="22">
    <location>
        <begin position="111"/>
        <end position="280"/>
    </location>
</feature>
<dbReference type="EMBL" id="CP096649">
    <property type="protein sequence ID" value="UQK58667.1"/>
    <property type="molecule type" value="Genomic_DNA"/>
</dbReference>
<dbReference type="InterPro" id="IPR036615">
    <property type="entry name" value="Mur_ligase_C_dom_sf"/>
</dbReference>
<evidence type="ECO:0000313" key="23">
    <source>
        <dbReference type="EMBL" id="UQK58667.1"/>
    </source>
</evidence>
<evidence type="ECO:0000259" key="22">
    <source>
        <dbReference type="Pfam" id="PF08245"/>
    </source>
</evidence>
<comment type="catalytic activity">
    <reaction evidence="18 19 20">
        <text>UDP-N-acetyl-alpha-D-muramoyl-L-alanine + D-glutamate + ATP = UDP-N-acetyl-alpha-D-muramoyl-L-alanyl-D-glutamate + ADP + phosphate + H(+)</text>
        <dbReference type="Rhea" id="RHEA:16429"/>
        <dbReference type="ChEBI" id="CHEBI:15378"/>
        <dbReference type="ChEBI" id="CHEBI:29986"/>
        <dbReference type="ChEBI" id="CHEBI:30616"/>
        <dbReference type="ChEBI" id="CHEBI:43474"/>
        <dbReference type="ChEBI" id="CHEBI:83898"/>
        <dbReference type="ChEBI" id="CHEBI:83900"/>
        <dbReference type="ChEBI" id="CHEBI:456216"/>
        <dbReference type="EC" id="6.3.2.9"/>
    </reaction>
</comment>
<dbReference type="PROSITE" id="PS01011">
    <property type="entry name" value="FOLYLPOLYGLU_SYNT_1"/>
    <property type="match status" value="1"/>
</dbReference>
<dbReference type="HAMAP" id="MF_00639">
    <property type="entry name" value="MurD"/>
    <property type="match status" value="1"/>
</dbReference>
<comment type="pathway">
    <text evidence="3 19 20">Cell wall biogenesis; peptidoglycan biosynthesis.</text>
</comment>
<keyword evidence="15 19" id="KW-0961">Cell wall biogenesis/degradation</keyword>
<evidence type="ECO:0000256" key="2">
    <source>
        <dbReference type="ARBA" id="ARBA00004496"/>
    </source>
</evidence>
<evidence type="ECO:0000256" key="3">
    <source>
        <dbReference type="ARBA" id="ARBA00004752"/>
    </source>
</evidence>
<evidence type="ECO:0000256" key="10">
    <source>
        <dbReference type="ARBA" id="ARBA00022741"/>
    </source>
</evidence>
<dbReference type="GO" id="GO:0008360">
    <property type="term" value="P:regulation of cell shape"/>
    <property type="evidence" value="ECO:0007669"/>
    <property type="project" value="UniProtKB-KW"/>
</dbReference>
<dbReference type="NCBIfam" id="TIGR01087">
    <property type="entry name" value="murD"/>
    <property type="match status" value="1"/>
</dbReference>
<evidence type="ECO:0000256" key="6">
    <source>
        <dbReference type="ARBA" id="ARBA00015655"/>
    </source>
</evidence>
<comment type="similarity">
    <text evidence="4 19">Belongs to the MurCDEF family.</text>
</comment>
<reference evidence="23" key="1">
    <citation type="submission" date="2022-04" db="EMBL/GenBank/DDBJ databases">
        <title>Complete genome sequences of Ezakiella coagulans and Fenollaria massiliensis.</title>
        <authorList>
            <person name="France M.T."/>
            <person name="Clifford J."/>
            <person name="Narina S."/>
            <person name="Rutt L."/>
            <person name="Ravel J."/>
        </authorList>
    </citation>
    <scope>NUCLEOTIDE SEQUENCE</scope>
    <source>
        <strain evidence="23">C0061C2</strain>
    </source>
</reference>
<evidence type="ECO:0000256" key="14">
    <source>
        <dbReference type="ARBA" id="ARBA00023306"/>
    </source>
</evidence>
<dbReference type="Pfam" id="PF02875">
    <property type="entry name" value="Mur_ligase_C"/>
    <property type="match status" value="1"/>
</dbReference>
<dbReference type="SUPFAM" id="SSF53244">
    <property type="entry name" value="MurD-like peptide ligases, peptide-binding domain"/>
    <property type="match status" value="1"/>
</dbReference>
<feature type="domain" description="Mur ligase C-terminal" evidence="21">
    <location>
        <begin position="303"/>
        <end position="415"/>
    </location>
</feature>
<evidence type="ECO:0000256" key="15">
    <source>
        <dbReference type="ARBA" id="ARBA00023316"/>
    </source>
</evidence>
<evidence type="ECO:0000256" key="8">
    <source>
        <dbReference type="ARBA" id="ARBA00022598"/>
    </source>
</evidence>
<dbReference type="KEGG" id="fms:M1R53_05345"/>
<comment type="function">
    <text evidence="1 19 20">Cell wall formation. Catalyzes the addition of glutamate to the nucleotide precursor UDP-N-acetylmuramoyl-L-alanine (UMA).</text>
</comment>
<evidence type="ECO:0000256" key="9">
    <source>
        <dbReference type="ARBA" id="ARBA00022618"/>
    </source>
</evidence>
<dbReference type="GO" id="GO:0051301">
    <property type="term" value="P:cell division"/>
    <property type="evidence" value="ECO:0007669"/>
    <property type="project" value="UniProtKB-KW"/>
</dbReference>
<dbReference type="Pfam" id="PF08245">
    <property type="entry name" value="Mur_ligase_M"/>
    <property type="match status" value="1"/>
</dbReference>
<evidence type="ECO:0000256" key="11">
    <source>
        <dbReference type="ARBA" id="ARBA00022840"/>
    </source>
</evidence>
<dbReference type="Gene3D" id="3.40.1190.10">
    <property type="entry name" value="Mur-like, catalytic domain"/>
    <property type="match status" value="1"/>
</dbReference>
<evidence type="ECO:0000256" key="7">
    <source>
        <dbReference type="ARBA" id="ARBA00022490"/>
    </source>
</evidence>
<keyword evidence="11 19" id="KW-0067">ATP-binding</keyword>
<evidence type="ECO:0000256" key="20">
    <source>
        <dbReference type="RuleBase" id="RU003664"/>
    </source>
</evidence>
<comment type="subcellular location">
    <subcellularLocation>
        <location evidence="2 19 20">Cytoplasm</location>
    </subcellularLocation>
</comment>
<evidence type="ECO:0000256" key="18">
    <source>
        <dbReference type="ARBA" id="ARBA00047632"/>
    </source>
</evidence>
<dbReference type="AlphaFoldDB" id="A0A9E7DIY1"/>
<keyword evidence="12 19" id="KW-0133">Cell shape</keyword>
<evidence type="ECO:0000256" key="4">
    <source>
        <dbReference type="ARBA" id="ARBA00010416"/>
    </source>
</evidence>
<proteinExistence type="inferred from homology"/>
<dbReference type="InterPro" id="IPR013221">
    <property type="entry name" value="Mur_ligase_cen"/>
</dbReference>
<organism evidence="23 24">
    <name type="scientific">Fenollaria massiliensis</name>
    <dbReference type="NCBI Taxonomy" id="938288"/>
    <lineage>
        <taxon>Bacteria</taxon>
        <taxon>Bacillati</taxon>
        <taxon>Bacillota</taxon>
        <taxon>Clostridia</taxon>
        <taxon>Eubacteriales</taxon>
        <taxon>Fenollaria</taxon>
    </lineage>
</organism>
<evidence type="ECO:0000256" key="16">
    <source>
        <dbReference type="ARBA" id="ARBA00030398"/>
    </source>
</evidence>
<evidence type="ECO:0000256" key="5">
    <source>
        <dbReference type="ARBA" id="ARBA00012212"/>
    </source>
</evidence>
<dbReference type="GO" id="GO:0008764">
    <property type="term" value="F:UDP-N-acetylmuramoylalanine-D-glutamate ligase activity"/>
    <property type="evidence" value="ECO:0007669"/>
    <property type="project" value="UniProtKB-UniRule"/>
</dbReference>
<evidence type="ECO:0000313" key="24">
    <source>
        <dbReference type="Proteomes" id="UP000831151"/>
    </source>
</evidence>
<accession>A0A9E7DIY1</accession>
<keyword evidence="8 19" id="KW-0436">Ligase</keyword>
<dbReference type="InterPro" id="IPR036565">
    <property type="entry name" value="Mur-like_cat_sf"/>
</dbReference>
<evidence type="ECO:0000256" key="17">
    <source>
        <dbReference type="ARBA" id="ARBA00032324"/>
    </source>
</evidence>
<keyword evidence="14 19" id="KW-0131">Cell cycle</keyword>
<dbReference type="EC" id="6.3.2.9" evidence="5 19"/>
<evidence type="ECO:0000256" key="13">
    <source>
        <dbReference type="ARBA" id="ARBA00022984"/>
    </source>
</evidence>
<dbReference type="SUPFAM" id="SSF51984">
    <property type="entry name" value="MurCD N-terminal domain"/>
    <property type="match status" value="1"/>
</dbReference>
<dbReference type="SUPFAM" id="SSF53623">
    <property type="entry name" value="MurD-like peptide ligases, catalytic domain"/>
    <property type="match status" value="1"/>
</dbReference>
<dbReference type="Proteomes" id="UP000831151">
    <property type="component" value="Chromosome"/>
</dbReference>
<dbReference type="InterPro" id="IPR018109">
    <property type="entry name" value="Folylpolyglutamate_synth_CS"/>
</dbReference>
<keyword evidence="13 19" id="KW-0573">Peptidoglycan synthesis</keyword>
<sequence length="441" mass="50136">MDYKGKNILILGYGISGYGASLYFISKGANVYVYDDNMDQILKDRANENLDDIKFLTRTELDSIDFSFVLKSPGIKPSSDIIRYLVDKNVEIVSDIEILYRDFKNHKFIVITGTNGKTTTTTFIGKVLKDLGYNVNVIGNIGVSPLLEAANYDTHVIEASSFQLEYTKDFKPNIAIILNITPDHLDWHGSFKAYEEAKKKIYQNMDKSSYLILNYDDIALNKVEQDTNILYFSSKEKDIVDMNYIAPNIVDKDKNIVINKDDIFIKGRHNYENLMAATLALEVFGVKREDIVKEIKDFKGVEHRIEFVRELDGISYYNDSKGTNPDASLKAVEAFDKSIVLIAGGYDKNIPFEDFAFKTKNKLRSLILFGQTKDKIKEAFTNVGYDNITMVKNMSEAVSVARSHAQKGDIVLLSPLCASWGIYKNYKERGIEFKKLVNELK</sequence>
<dbReference type="GO" id="GO:0005524">
    <property type="term" value="F:ATP binding"/>
    <property type="evidence" value="ECO:0007669"/>
    <property type="project" value="UniProtKB-UniRule"/>
</dbReference>
<dbReference type="InterPro" id="IPR005762">
    <property type="entry name" value="MurD"/>
</dbReference>